<dbReference type="SMART" id="SM00882">
    <property type="entry name" value="CoA_trans"/>
    <property type="match status" value="1"/>
</dbReference>
<dbReference type="GO" id="GO:0008410">
    <property type="term" value="F:CoA-transferase activity"/>
    <property type="evidence" value="ECO:0007669"/>
    <property type="project" value="InterPro"/>
</dbReference>
<dbReference type="PANTHER" id="PTHR43293:SF3">
    <property type="entry name" value="CHOLESTEROL RING-CLEAVING HYDROLASE IPDB SUBUNIT"/>
    <property type="match status" value="1"/>
</dbReference>
<dbReference type="SUPFAM" id="SSF100950">
    <property type="entry name" value="NagB/RpiA/CoA transferase-like"/>
    <property type="match status" value="1"/>
</dbReference>
<keyword evidence="3" id="KW-1185">Reference proteome</keyword>
<organism evidence="2 3">
    <name type="scientific">Asanoa hainanensis</name>
    <dbReference type="NCBI Taxonomy" id="560556"/>
    <lineage>
        <taxon>Bacteria</taxon>
        <taxon>Bacillati</taxon>
        <taxon>Actinomycetota</taxon>
        <taxon>Actinomycetes</taxon>
        <taxon>Micromonosporales</taxon>
        <taxon>Micromonosporaceae</taxon>
        <taxon>Asanoa</taxon>
    </lineage>
</organism>
<name>A0A239K446_9ACTN</name>
<dbReference type="PANTHER" id="PTHR43293">
    <property type="entry name" value="ACETATE COA-TRANSFERASE YDIF"/>
    <property type="match status" value="1"/>
</dbReference>
<gene>
    <name evidence="2" type="ORF">SAMN05421812_103294</name>
</gene>
<reference evidence="2 3" key="1">
    <citation type="submission" date="2017-06" db="EMBL/GenBank/DDBJ databases">
        <authorList>
            <person name="Kim H.J."/>
            <person name="Triplett B.A."/>
        </authorList>
    </citation>
    <scope>NUCLEOTIDE SEQUENCE [LARGE SCALE GENOMIC DNA]</scope>
    <source>
        <strain evidence="2 3">CGMCC 4.5593</strain>
    </source>
</reference>
<evidence type="ECO:0000256" key="1">
    <source>
        <dbReference type="ARBA" id="ARBA00007047"/>
    </source>
</evidence>
<keyword evidence="2" id="KW-0808">Transferase</keyword>
<accession>A0A239K446</accession>
<comment type="similarity">
    <text evidence="1">Belongs to the 3-oxoacid CoA-transferase subunit B family.</text>
</comment>
<evidence type="ECO:0000313" key="2">
    <source>
        <dbReference type="EMBL" id="SNT12905.1"/>
    </source>
</evidence>
<dbReference type="InterPro" id="IPR037171">
    <property type="entry name" value="NagB/RpiA_transferase-like"/>
</dbReference>
<proteinExistence type="inferred from homology"/>
<dbReference type="EMBL" id="FZPH01000003">
    <property type="protein sequence ID" value="SNT12905.1"/>
    <property type="molecule type" value="Genomic_DNA"/>
</dbReference>
<dbReference type="InterPro" id="IPR004165">
    <property type="entry name" value="CoA_trans_fam_I"/>
</dbReference>
<sequence length="310" mass="33731">MYNGKPRAASYRKSMFIIIDAHGVWFLGWLLNECSYSAQTGSRMAELVSLAEGVAELVHDGDAVALEGFTHLIPVAAGQEIIRQGRRDLTLIRMTPDIVYDQLIGAGCAARLVFSWGGNPGVGSLHRFRDAVENAWPRPIEIEEHSHAGMANRYVAGASGLPFAVLRGYVGTDIAKHTKTVATVTCPFTGEALTAVAALNPDVAVIHAQRADRRGNVQLWGITGVQKEAVLAAARSLVTVEEVVDELEPRPGAVVLPGWVVTAVAHVPRGAHPSYAQGYYDRDNDYYQSWDPISRDRETFGRWLDEVTAA</sequence>
<dbReference type="Pfam" id="PF01144">
    <property type="entry name" value="CoA_trans"/>
    <property type="match status" value="1"/>
</dbReference>
<evidence type="ECO:0000313" key="3">
    <source>
        <dbReference type="Proteomes" id="UP000198362"/>
    </source>
</evidence>
<dbReference type="Gene3D" id="3.30.30.40">
    <property type="match status" value="1"/>
</dbReference>
<dbReference type="Gene3D" id="3.40.1080.10">
    <property type="entry name" value="Glutaconate Coenzyme A-transferase"/>
    <property type="match status" value="1"/>
</dbReference>
<protein>
    <submittedName>
        <fullName evidence="2">Glutaconate CoA-transferase subunit A</fullName>
    </submittedName>
</protein>
<dbReference type="Proteomes" id="UP000198362">
    <property type="component" value="Unassembled WGS sequence"/>
</dbReference>
<dbReference type="AlphaFoldDB" id="A0A239K446"/>